<comment type="caution">
    <text evidence="1">The sequence shown here is derived from an EMBL/GenBank/DDBJ whole genome shotgun (WGS) entry which is preliminary data.</text>
</comment>
<protein>
    <recommendedName>
        <fullName evidence="3">PepSY domain-containing protein</fullName>
    </recommendedName>
</protein>
<sequence length="90" mass="9754">MVDWRPAAEQELAAIWLASANRAAVTDASHAIDQSLAIDADTVGRVVFDTVREYTYTPLGVEFEVIAADCRVFVLTVWDTATGRPTLAGN</sequence>
<keyword evidence="2" id="KW-1185">Reference proteome</keyword>
<proteinExistence type="predicted"/>
<organism evidence="1 2">
    <name type="scientific">Gemmata palustris</name>
    <dbReference type="NCBI Taxonomy" id="2822762"/>
    <lineage>
        <taxon>Bacteria</taxon>
        <taxon>Pseudomonadati</taxon>
        <taxon>Planctomycetota</taxon>
        <taxon>Planctomycetia</taxon>
        <taxon>Gemmatales</taxon>
        <taxon>Gemmataceae</taxon>
        <taxon>Gemmata</taxon>
    </lineage>
</organism>
<dbReference type="RefSeq" id="WP_210656319.1">
    <property type="nucleotide sequence ID" value="NZ_JAGKQQ010000001.1"/>
</dbReference>
<name>A0ABS5BVR8_9BACT</name>
<reference evidence="1 2" key="1">
    <citation type="submission" date="2021-04" db="EMBL/GenBank/DDBJ databases">
        <authorList>
            <person name="Ivanova A."/>
        </authorList>
    </citation>
    <scope>NUCLEOTIDE SEQUENCE [LARGE SCALE GENOMIC DNA]</scope>
    <source>
        <strain evidence="1 2">G18</strain>
    </source>
</reference>
<accession>A0ABS5BVR8</accession>
<evidence type="ECO:0008006" key="3">
    <source>
        <dbReference type="Google" id="ProtNLM"/>
    </source>
</evidence>
<evidence type="ECO:0000313" key="2">
    <source>
        <dbReference type="Proteomes" id="UP000676565"/>
    </source>
</evidence>
<dbReference type="EMBL" id="JAGKQQ010000001">
    <property type="protein sequence ID" value="MBP3957350.1"/>
    <property type="molecule type" value="Genomic_DNA"/>
</dbReference>
<dbReference type="Proteomes" id="UP000676565">
    <property type="component" value="Unassembled WGS sequence"/>
</dbReference>
<evidence type="ECO:0000313" key="1">
    <source>
        <dbReference type="EMBL" id="MBP3957350.1"/>
    </source>
</evidence>
<gene>
    <name evidence="1" type="ORF">J8F10_19060</name>
</gene>